<keyword evidence="1" id="KW-0677">Repeat</keyword>
<proteinExistence type="predicted"/>
<dbReference type="EMBL" id="SKCS01000397">
    <property type="protein sequence ID" value="TNN09266.1"/>
    <property type="molecule type" value="Genomic_DNA"/>
</dbReference>
<dbReference type="InterPro" id="IPR009091">
    <property type="entry name" value="RCC1/BLIP-II"/>
</dbReference>
<dbReference type="OrthoDB" id="6276809at2759"/>
<protein>
    <submittedName>
        <fullName evidence="3">Secretion-regulating guanine nucleotide exchange factor</fullName>
    </submittedName>
</protein>
<feature type="repeat" description="RCC1" evidence="2">
    <location>
        <begin position="26"/>
        <end position="74"/>
    </location>
</feature>
<dbReference type="InterPro" id="IPR051709">
    <property type="entry name" value="Ub-ligase/GTPase-reg"/>
</dbReference>
<dbReference type="InterPro" id="IPR000408">
    <property type="entry name" value="Reg_chr_condens"/>
</dbReference>
<organism evidence="3 4">
    <name type="scientific">Schistosoma japonicum</name>
    <name type="common">Blood fluke</name>
    <dbReference type="NCBI Taxonomy" id="6182"/>
    <lineage>
        <taxon>Eukaryota</taxon>
        <taxon>Metazoa</taxon>
        <taxon>Spiralia</taxon>
        <taxon>Lophotrochozoa</taxon>
        <taxon>Platyhelminthes</taxon>
        <taxon>Trematoda</taxon>
        <taxon>Digenea</taxon>
        <taxon>Strigeidida</taxon>
        <taxon>Schistosomatoidea</taxon>
        <taxon>Schistosomatidae</taxon>
        <taxon>Schistosoma</taxon>
    </lineage>
</organism>
<name>A0A4Z2CYD0_SCHJA</name>
<gene>
    <name evidence="3" type="ORF">EWB00_006457</name>
</gene>
<dbReference type="Proteomes" id="UP000311919">
    <property type="component" value="Unassembled WGS sequence"/>
</dbReference>
<dbReference type="Gene3D" id="2.130.10.30">
    <property type="entry name" value="Regulator of chromosome condensation 1/beta-lactamase-inhibitor protein II"/>
    <property type="match status" value="1"/>
</dbReference>
<dbReference type="EMBL" id="SKCS01000397">
    <property type="protein sequence ID" value="TNN09267.1"/>
    <property type="molecule type" value="Genomic_DNA"/>
</dbReference>
<evidence type="ECO:0000313" key="3">
    <source>
        <dbReference type="EMBL" id="TNN09266.1"/>
    </source>
</evidence>
<sequence>MPFSFSSTVRMVSCGWDFSVVVLNDGSVFSWGSNAYGQLGKENINSSIVPIHVDIEPIRSISAGLRHVIAVSISGKLFGWGSNRRKQLFVNTSFIKTEYYDKSKEIVYRPTLLNSELGSINEYVDCAAGAYHSVVKTSTNKLALWGDIRFFKRVSVVQDSSSNIDVENSYPIWYDSELFGSNEIEQVVCGWSHVLVRTSKSFSSTSVNKSSILHNFRLTR</sequence>
<dbReference type="STRING" id="6182.A0A4Z2CYD0"/>
<evidence type="ECO:0000256" key="1">
    <source>
        <dbReference type="ARBA" id="ARBA00022737"/>
    </source>
</evidence>
<evidence type="ECO:0000256" key="2">
    <source>
        <dbReference type="PROSITE-ProRule" id="PRU00235"/>
    </source>
</evidence>
<reference evidence="3 4" key="1">
    <citation type="submission" date="2019-03" db="EMBL/GenBank/DDBJ databases">
        <title>An improved genome assembly of the fluke Schistosoma japonicum.</title>
        <authorList>
            <person name="Hu W."/>
            <person name="Luo F."/>
            <person name="Yin M."/>
            <person name="Mo X."/>
            <person name="Sun C."/>
            <person name="Wu Q."/>
            <person name="Zhu B."/>
            <person name="Xiang M."/>
            <person name="Wang J."/>
            <person name="Wang Y."/>
            <person name="Zhang T."/>
            <person name="Xu B."/>
            <person name="Zheng H."/>
            <person name="Feng Z."/>
        </authorList>
    </citation>
    <scope>NUCLEOTIDE SEQUENCE [LARGE SCALE GENOMIC DNA]</scope>
    <source>
        <strain evidence="3">HuSjv2</strain>
        <tissue evidence="3">Worms</tissue>
    </source>
</reference>
<dbReference type="PANTHER" id="PTHR45622">
    <property type="entry name" value="UBIQUITIN-PROTEIN LIGASE E3A-RELATED"/>
    <property type="match status" value="1"/>
</dbReference>
<dbReference type="Pfam" id="PF13540">
    <property type="entry name" value="RCC1_2"/>
    <property type="match status" value="2"/>
</dbReference>
<dbReference type="PROSITE" id="PS50012">
    <property type="entry name" value="RCC1_3"/>
    <property type="match status" value="2"/>
</dbReference>
<comment type="caution">
    <text evidence="3">The sequence shown here is derived from an EMBL/GenBank/DDBJ whole genome shotgun (WGS) entry which is preliminary data.</text>
</comment>
<dbReference type="PANTHER" id="PTHR45622:SF58">
    <property type="entry name" value="REGULATOR OF CHROMOSOME CONDENSATION DOMAIN-CONTAINING PROTEIN"/>
    <property type="match status" value="1"/>
</dbReference>
<dbReference type="AlphaFoldDB" id="A0A4Z2CYD0"/>
<keyword evidence="4" id="KW-1185">Reference proteome</keyword>
<accession>A0A4Z2CYD0</accession>
<evidence type="ECO:0000313" key="4">
    <source>
        <dbReference type="Proteomes" id="UP000311919"/>
    </source>
</evidence>
<feature type="repeat" description="RCC1" evidence="2">
    <location>
        <begin position="75"/>
        <end position="139"/>
    </location>
</feature>
<dbReference type="SUPFAM" id="SSF50985">
    <property type="entry name" value="RCC1/BLIP-II"/>
    <property type="match status" value="1"/>
</dbReference>